<sequence length="133" mass="15502">NLLSIEPEKFAEQLTIMDAELFRKVIAWHCMGSVWSRRKRSHKPAFTVQATVDQFNAVSLKVLSSILRTPENKSPAQRGRYINQWINIAQCCRNLKNFSSLKAIISALQSASIHRLKKSWQHVPRYVYVWRYA</sequence>
<dbReference type="GO" id="GO:0005085">
    <property type="term" value="F:guanyl-nucleotide exchange factor activity"/>
    <property type="evidence" value="ECO:0007669"/>
    <property type="project" value="UniProtKB-KW"/>
</dbReference>
<dbReference type="GO" id="GO:0007264">
    <property type="term" value="P:small GTPase-mediated signal transduction"/>
    <property type="evidence" value="ECO:0007669"/>
    <property type="project" value="InterPro"/>
</dbReference>
<dbReference type="AlphaFoldDB" id="A7SDN8"/>
<keyword evidence="5" id="KW-1185">Reference proteome</keyword>
<dbReference type="Gene3D" id="1.10.840.10">
    <property type="entry name" value="Ras guanine-nucleotide exchange factors catalytic domain"/>
    <property type="match status" value="1"/>
</dbReference>
<proteinExistence type="predicted"/>
<keyword evidence="1 2" id="KW-0344">Guanine-nucleotide releasing factor</keyword>
<evidence type="ECO:0000313" key="5">
    <source>
        <dbReference type="Proteomes" id="UP000001593"/>
    </source>
</evidence>
<dbReference type="SMART" id="SM00147">
    <property type="entry name" value="RasGEF"/>
    <property type="match status" value="1"/>
</dbReference>
<dbReference type="InterPro" id="IPR023578">
    <property type="entry name" value="Ras_GEF_dom_sf"/>
</dbReference>
<evidence type="ECO:0000313" key="4">
    <source>
        <dbReference type="EMBL" id="EDO38197.1"/>
    </source>
</evidence>
<dbReference type="STRING" id="45351.A7SDN8"/>
<accession>A7SDN8</accession>
<dbReference type="SUPFAM" id="SSF48366">
    <property type="entry name" value="Ras GEF"/>
    <property type="match status" value="1"/>
</dbReference>
<dbReference type="PANTHER" id="PTHR23113">
    <property type="entry name" value="GUANINE NUCLEOTIDE EXCHANGE FACTOR"/>
    <property type="match status" value="1"/>
</dbReference>
<protein>
    <recommendedName>
        <fullName evidence="3">Ras-GEF domain-containing protein</fullName>
    </recommendedName>
</protein>
<dbReference type="PROSITE" id="PS50009">
    <property type="entry name" value="RASGEF_CAT"/>
    <property type="match status" value="1"/>
</dbReference>
<evidence type="ECO:0000259" key="3">
    <source>
        <dbReference type="PROSITE" id="PS50009"/>
    </source>
</evidence>
<dbReference type="PANTHER" id="PTHR23113:SF312">
    <property type="entry name" value="RAL GUANINE NUCLEOTIDE DISSOCIATION STIMULATOR-LIKE, ISOFORM E"/>
    <property type="match status" value="1"/>
</dbReference>
<dbReference type="InterPro" id="IPR001895">
    <property type="entry name" value="RASGEF_cat_dom"/>
</dbReference>
<dbReference type="InterPro" id="IPR008937">
    <property type="entry name" value="Ras-like_GEF"/>
</dbReference>
<organism evidence="4 5">
    <name type="scientific">Nematostella vectensis</name>
    <name type="common">Starlet sea anemone</name>
    <dbReference type="NCBI Taxonomy" id="45351"/>
    <lineage>
        <taxon>Eukaryota</taxon>
        <taxon>Metazoa</taxon>
        <taxon>Cnidaria</taxon>
        <taxon>Anthozoa</taxon>
        <taxon>Hexacorallia</taxon>
        <taxon>Actiniaria</taxon>
        <taxon>Edwardsiidae</taxon>
        <taxon>Nematostella</taxon>
    </lineage>
</organism>
<dbReference type="HOGENOM" id="CLU_1911922_0_0_1"/>
<feature type="domain" description="Ras-GEF" evidence="3">
    <location>
        <begin position="6"/>
        <end position="133"/>
    </location>
</feature>
<dbReference type="EMBL" id="DS469631">
    <property type="protein sequence ID" value="EDO38197.1"/>
    <property type="molecule type" value="Genomic_DNA"/>
</dbReference>
<gene>
    <name evidence="4" type="ORF">NEMVEDRAFT_v1g114409</name>
</gene>
<evidence type="ECO:0000256" key="1">
    <source>
        <dbReference type="ARBA" id="ARBA00022658"/>
    </source>
</evidence>
<dbReference type="KEGG" id="nve:5509782"/>
<dbReference type="OMA" id="WINIAQC"/>
<dbReference type="InParanoid" id="A7SDN8"/>
<feature type="non-terminal residue" evidence="4">
    <location>
        <position position="1"/>
    </location>
</feature>
<dbReference type="InterPro" id="IPR036964">
    <property type="entry name" value="RASGEF_cat_dom_sf"/>
</dbReference>
<evidence type="ECO:0000256" key="2">
    <source>
        <dbReference type="PROSITE-ProRule" id="PRU00168"/>
    </source>
</evidence>
<reference evidence="4 5" key="1">
    <citation type="journal article" date="2007" name="Science">
        <title>Sea anemone genome reveals ancestral eumetazoan gene repertoire and genomic organization.</title>
        <authorList>
            <person name="Putnam N.H."/>
            <person name="Srivastava M."/>
            <person name="Hellsten U."/>
            <person name="Dirks B."/>
            <person name="Chapman J."/>
            <person name="Salamov A."/>
            <person name="Terry A."/>
            <person name="Shapiro H."/>
            <person name="Lindquist E."/>
            <person name="Kapitonov V.V."/>
            <person name="Jurka J."/>
            <person name="Genikhovich G."/>
            <person name="Grigoriev I.V."/>
            <person name="Lucas S.M."/>
            <person name="Steele R.E."/>
            <person name="Finnerty J.R."/>
            <person name="Technau U."/>
            <person name="Martindale M.Q."/>
            <person name="Rokhsar D.S."/>
        </authorList>
    </citation>
    <scope>NUCLEOTIDE SEQUENCE [LARGE SCALE GENOMIC DNA]</scope>
    <source>
        <strain evidence="5">CH2 X CH6</strain>
    </source>
</reference>
<name>A7SDN8_NEMVE</name>
<dbReference type="eggNOG" id="KOG3629">
    <property type="taxonomic scope" value="Eukaryota"/>
</dbReference>
<dbReference type="Proteomes" id="UP000001593">
    <property type="component" value="Unassembled WGS sequence"/>
</dbReference>
<dbReference type="Pfam" id="PF00617">
    <property type="entry name" value="RasGEF"/>
    <property type="match status" value="1"/>
</dbReference>
<dbReference type="PhylomeDB" id="A7SDN8"/>